<protein>
    <submittedName>
        <fullName evidence="1">7177_t:CDS:1</fullName>
    </submittedName>
</protein>
<evidence type="ECO:0000313" key="2">
    <source>
        <dbReference type="Proteomes" id="UP000789366"/>
    </source>
</evidence>
<keyword evidence="2" id="KW-1185">Reference proteome</keyword>
<reference evidence="1" key="1">
    <citation type="submission" date="2021-06" db="EMBL/GenBank/DDBJ databases">
        <authorList>
            <person name="Kallberg Y."/>
            <person name="Tangrot J."/>
            <person name="Rosling A."/>
        </authorList>
    </citation>
    <scope>NUCLEOTIDE SEQUENCE</scope>
    <source>
        <strain evidence="1">28 12/20/2015</strain>
    </source>
</reference>
<dbReference type="Proteomes" id="UP000789366">
    <property type="component" value="Unassembled WGS sequence"/>
</dbReference>
<sequence length="81" mass="9408">GTQPDYKMARQWEMMHKPGLSIRLNHPRMTISGNSIVESIIGTFNAKIDSKKRSQEHQKENDQTKRNQKRSKVTIAEHNYG</sequence>
<dbReference type="EMBL" id="CAJVPW010069962">
    <property type="protein sequence ID" value="CAG8791845.1"/>
    <property type="molecule type" value="Genomic_DNA"/>
</dbReference>
<accession>A0ACA9RFF5</accession>
<gene>
    <name evidence="1" type="ORF">SPELUC_LOCUS17302</name>
</gene>
<proteinExistence type="predicted"/>
<comment type="caution">
    <text evidence="1">The sequence shown here is derived from an EMBL/GenBank/DDBJ whole genome shotgun (WGS) entry which is preliminary data.</text>
</comment>
<evidence type="ECO:0000313" key="1">
    <source>
        <dbReference type="EMBL" id="CAG8791845.1"/>
    </source>
</evidence>
<organism evidence="1 2">
    <name type="scientific">Cetraspora pellucida</name>
    <dbReference type="NCBI Taxonomy" id="1433469"/>
    <lineage>
        <taxon>Eukaryota</taxon>
        <taxon>Fungi</taxon>
        <taxon>Fungi incertae sedis</taxon>
        <taxon>Mucoromycota</taxon>
        <taxon>Glomeromycotina</taxon>
        <taxon>Glomeromycetes</taxon>
        <taxon>Diversisporales</taxon>
        <taxon>Gigasporaceae</taxon>
        <taxon>Cetraspora</taxon>
    </lineage>
</organism>
<feature type="non-terminal residue" evidence="1">
    <location>
        <position position="1"/>
    </location>
</feature>
<name>A0ACA9RFF5_9GLOM</name>